<name>R7S621_TRAVS</name>
<feature type="coiled-coil region" evidence="1">
    <location>
        <begin position="6"/>
        <end position="47"/>
    </location>
</feature>
<feature type="compositionally biased region" description="Low complexity" evidence="2">
    <location>
        <begin position="169"/>
        <end position="180"/>
    </location>
</feature>
<feature type="compositionally biased region" description="Low complexity" evidence="2">
    <location>
        <begin position="133"/>
        <end position="160"/>
    </location>
</feature>
<dbReference type="AlphaFoldDB" id="R7S621"/>
<proteinExistence type="predicted"/>
<protein>
    <submittedName>
        <fullName evidence="3">Uncharacterized protein</fullName>
    </submittedName>
</protein>
<keyword evidence="4" id="KW-1185">Reference proteome</keyword>
<evidence type="ECO:0000256" key="1">
    <source>
        <dbReference type="SAM" id="Coils"/>
    </source>
</evidence>
<dbReference type="EMBL" id="JH712020">
    <property type="protein sequence ID" value="EIW51146.1"/>
    <property type="molecule type" value="Genomic_DNA"/>
</dbReference>
<sequence length="607" mass="66840">MRRVKEADLRARIRERDRAIDDAENQIKTLQAERDRLVKEVSRLNDELKPFTARRGPGFSGPRFVPHGHDEGWGGSTRGRPRVDTELPTGAANIQPPPGPAIASATAATTAGTRERDGPAQSTVPPRTQSGNPKRATTRAPAREANAATAATPPAVVAAPAPVPPTQPLTPTAAHATRPTAQSMGVDEFEWNLMTEAERENHGILRRQGQMDVTLEVSGQPLSAWYRCWSSPPASMAESYEAMEQDDEGDTDEAGDDLFPGIDLVFSDPITSFASQLTKAAHVKEVNRAARAKGVDTIDPLPPADKPEFGAWAGTNIQTVVQAHNLHWWAFVEWDEDALRFYKFVTTIYQSPAHVRPEGIRYLQKLQGADAARRKQHLRRAIPRPVNAPRDHLGRYPEAAADIDVVCRFFRCASVNAWPSGMRLASGALPSGDGFGVPLSSDCRAFFLLWHLLPQRAKKNPHHEHDARIRTLAMELFSIPGWYERIVAAGEFVGQPQEAPIRYPYPADDASPILLSAWFCVHGVALDRDVIASIRHWATRSRNESLGRVLDDASPWPAPPIDVDSVTSAAEIALVVKYDELAWGPRLLETHESNHGDFDELDDGEDI</sequence>
<dbReference type="OrthoDB" id="2756779at2759"/>
<organism evidence="3 4">
    <name type="scientific">Trametes versicolor (strain FP-101664)</name>
    <name type="common">White-rot fungus</name>
    <name type="synonym">Coriolus versicolor</name>
    <dbReference type="NCBI Taxonomy" id="717944"/>
    <lineage>
        <taxon>Eukaryota</taxon>
        <taxon>Fungi</taxon>
        <taxon>Dikarya</taxon>
        <taxon>Basidiomycota</taxon>
        <taxon>Agaricomycotina</taxon>
        <taxon>Agaricomycetes</taxon>
        <taxon>Polyporales</taxon>
        <taxon>Polyporaceae</taxon>
        <taxon>Trametes</taxon>
    </lineage>
</organism>
<feature type="compositionally biased region" description="Polar residues" evidence="2">
    <location>
        <begin position="120"/>
        <end position="132"/>
    </location>
</feature>
<feature type="region of interest" description="Disordered" evidence="2">
    <location>
        <begin position="49"/>
        <end position="180"/>
    </location>
</feature>
<evidence type="ECO:0000256" key="2">
    <source>
        <dbReference type="SAM" id="MobiDB-lite"/>
    </source>
</evidence>
<feature type="compositionally biased region" description="Low complexity" evidence="2">
    <location>
        <begin position="101"/>
        <end position="112"/>
    </location>
</feature>
<dbReference type="KEGG" id="tvs:TRAVEDRAFT_54850"/>
<dbReference type="GeneID" id="19417563"/>
<dbReference type="Proteomes" id="UP000054317">
    <property type="component" value="Unassembled WGS sequence"/>
</dbReference>
<evidence type="ECO:0000313" key="3">
    <source>
        <dbReference type="EMBL" id="EIW51146.1"/>
    </source>
</evidence>
<gene>
    <name evidence="3" type="ORF">TRAVEDRAFT_54850</name>
</gene>
<keyword evidence="1" id="KW-0175">Coiled coil</keyword>
<dbReference type="RefSeq" id="XP_008045969.1">
    <property type="nucleotide sequence ID" value="XM_008047778.1"/>
</dbReference>
<reference evidence="4" key="1">
    <citation type="journal article" date="2012" name="Science">
        <title>The Paleozoic origin of enzymatic lignin decomposition reconstructed from 31 fungal genomes.</title>
        <authorList>
            <person name="Floudas D."/>
            <person name="Binder M."/>
            <person name="Riley R."/>
            <person name="Barry K."/>
            <person name="Blanchette R.A."/>
            <person name="Henrissat B."/>
            <person name="Martinez A.T."/>
            <person name="Otillar R."/>
            <person name="Spatafora J.W."/>
            <person name="Yadav J.S."/>
            <person name="Aerts A."/>
            <person name="Benoit I."/>
            <person name="Boyd A."/>
            <person name="Carlson A."/>
            <person name="Copeland A."/>
            <person name="Coutinho P.M."/>
            <person name="de Vries R.P."/>
            <person name="Ferreira P."/>
            <person name="Findley K."/>
            <person name="Foster B."/>
            <person name="Gaskell J."/>
            <person name="Glotzer D."/>
            <person name="Gorecki P."/>
            <person name="Heitman J."/>
            <person name="Hesse C."/>
            <person name="Hori C."/>
            <person name="Igarashi K."/>
            <person name="Jurgens J.A."/>
            <person name="Kallen N."/>
            <person name="Kersten P."/>
            <person name="Kohler A."/>
            <person name="Kuees U."/>
            <person name="Kumar T.K.A."/>
            <person name="Kuo A."/>
            <person name="LaButti K."/>
            <person name="Larrondo L.F."/>
            <person name="Lindquist E."/>
            <person name="Ling A."/>
            <person name="Lombard V."/>
            <person name="Lucas S."/>
            <person name="Lundell T."/>
            <person name="Martin R."/>
            <person name="McLaughlin D.J."/>
            <person name="Morgenstern I."/>
            <person name="Morin E."/>
            <person name="Murat C."/>
            <person name="Nagy L.G."/>
            <person name="Nolan M."/>
            <person name="Ohm R.A."/>
            <person name="Patyshakuliyeva A."/>
            <person name="Rokas A."/>
            <person name="Ruiz-Duenas F.J."/>
            <person name="Sabat G."/>
            <person name="Salamov A."/>
            <person name="Samejima M."/>
            <person name="Schmutz J."/>
            <person name="Slot J.C."/>
            <person name="St John F."/>
            <person name="Stenlid J."/>
            <person name="Sun H."/>
            <person name="Sun S."/>
            <person name="Syed K."/>
            <person name="Tsang A."/>
            <person name="Wiebenga A."/>
            <person name="Young D."/>
            <person name="Pisabarro A."/>
            <person name="Eastwood D.C."/>
            <person name="Martin F."/>
            <person name="Cullen D."/>
            <person name="Grigoriev I.V."/>
            <person name="Hibbett D.S."/>
        </authorList>
    </citation>
    <scope>NUCLEOTIDE SEQUENCE [LARGE SCALE GENOMIC DNA]</scope>
    <source>
        <strain evidence="4">FP-101664</strain>
    </source>
</reference>
<accession>R7S621</accession>
<evidence type="ECO:0000313" key="4">
    <source>
        <dbReference type="Proteomes" id="UP000054317"/>
    </source>
</evidence>